<evidence type="ECO:0000256" key="5">
    <source>
        <dbReference type="ARBA" id="ARBA00022777"/>
    </source>
</evidence>
<dbReference type="InterPro" id="IPR005467">
    <property type="entry name" value="His_kinase_dom"/>
</dbReference>
<keyword evidence="4" id="KW-0808">Transferase</keyword>
<dbReference type="InterPro" id="IPR004358">
    <property type="entry name" value="Sig_transdc_His_kin-like_C"/>
</dbReference>
<dbReference type="SUPFAM" id="SSF55874">
    <property type="entry name" value="ATPase domain of HSP90 chaperone/DNA topoisomerase II/histidine kinase"/>
    <property type="match status" value="1"/>
</dbReference>
<gene>
    <name evidence="8" type="ORF">EPA93_44860</name>
</gene>
<evidence type="ECO:0000313" key="8">
    <source>
        <dbReference type="EMBL" id="QBD82724.1"/>
    </source>
</evidence>
<dbReference type="Gene3D" id="3.30.565.10">
    <property type="entry name" value="Histidine kinase-like ATPase, C-terminal domain"/>
    <property type="match status" value="1"/>
</dbReference>
<keyword evidence="5 8" id="KW-0418">Kinase</keyword>
<dbReference type="Pfam" id="PF00512">
    <property type="entry name" value="HisKA"/>
    <property type="match status" value="1"/>
</dbReference>
<evidence type="ECO:0000256" key="2">
    <source>
        <dbReference type="ARBA" id="ARBA00012438"/>
    </source>
</evidence>
<dbReference type="InterPro" id="IPR003594">
    <property type="entry name" value="HATPase_dom"/>
</dbReference>
<dbReference type="SUPFAM" id="SSF55781">
    <property type="entry name" value="GAF domain-like"/>
    <property type="match status" value="1"/>
</dbReference>
<dbReference type="InterPro" id="IPR029016">
    <property type="entry name" value="GAF-like_dom_sf"/>
</dbReference>
<dbReference type="PANTHER" id="PTHR43711">
    <property type="entry name" value="TWO-COMPONENT HISTIDINE KINASE"/>
    <property type="match status" value="1"/>
</dbReference>
<dbReference type="SMART" id="SM00387">
    <property type="entry name" value="HATPase_c"/>
    <property type="match status" value="1"/>
</dbReference>
<dbReference type="AlphaFoldDB" id="A0A4P6K3K2"/>
<dbReference type="FunFam" id="3.30.565.10:FF:000006">
    <property type="entry name" value="Sensor histidine kinase WalK"/>
    <property type="match status" value="1"/>
</dbReference>
<dbReference type="EC" id="2.7.13.3" evidence="2"/>
<proteinExistence type="predicted"/>
<evidence type="ECO:0000256" key="4">
    <source>
        <dbReference type="ARBA" id="ARBA00022679"/>
    </source>
</evidence>
<dbReference type="Pfam" id="PF01590">
    <property type="entry name" value="GAF"/>
    <property type="match status" value="1"/>
</dbReference>
<dbReference type="EMBL" id="CP035758">
    <property type="protein sequence ID" value="QBD82724.1"/>
    <property type="molecule type" value="Genomic_DNA"/>
</dbReference>
<dbReference type="PROSITE" id="PS50109">
    <property type="entry name" value="HIS_KIN"/>
    <property type="match status" value="1"/>
</dbReference>
<evidence type="ECO:0000256" key="1">
    <source>
        <dbReference type="ARBA" id="ARBA00000085"/>
    </source>
</evidence>
<dbReference type="PRINTS" id="PR00344">
    <property type="entry name" value="BCTRLSENSOR"/>
</dbReference>
<dbReference type="InterPro" id="IPR050736">
    <property type="entry name" value="Sensor_HK_Regulatory"/>
</dbReference>
<name>A0A4P6K3K2_KTERU</name>
<reference evidence="8 9" key="1">
    <citation type="submission" date="2019-01" db="EMBL/GenBank/DDBJ databases">
        <title>Ktedonosporobacter rubrisoli SCAWS-G2.</title>
        <authorList>
            <person name="Huang Y."/>
            <person name="Yan B."/>
        </authorList>
    </citation>
    <scope>NUCLEOTIDE SEQUENCE [LARGE SCALE GENOMIC DNA]</scope>
    <source>
        <strain evidence="8 9">SCAWS-G2</strain>
    </source>
</reference>
<evidence type="ECO:0000256" key="6">
    <source>
        <dbReference type="ARBA" id="ARBA00023012"/>
    </source>
</evidence>
<dbReference type="Gene3D" id="3.30.450.40">
    <property type="match status" value="1"/>
</dbReference>
<dbReference type="PANTHER" id="PTHR43711:SF31">
    <property type="entry name" value="HISTIDINE KINASE"/>
    <property type="match status" value="1"/>
</dbReference>
<evidence type="ECO:0000259" key="7">
    <source>
        <dbReference type="PROSITE" id="PS50109"/>
    </source>
</evidence>
<protein>
    <recommendedName>
        <fullName evidence="2">histidine kinase</fullName>
        <ecNumber evidence="2">2.7.13.3</ecNumber>
    </recommendedName>
</protein>
<comment type="catalytic activity">
    <reaction evidence="1">
        <text>ATP + protein L-histidine = ADP + protein N-phospho-L-histidine.</text>
        <dbReference type="EC" id="2.7.13.3"/>
    </reaction>
</comment>
<dbReference type="SMART" id="SM00388">
    <property type="entry name" value="HisKA"/>
    <property type="match status" value="1"/>
</dbReference>
<evidence type="ECO:0000256" key="3">
    <source>
        <dbReference type="ARBA" id="ARBA00022553"/>
    </source>
</evidence>
<dbReference type="Pfam" id="PF02518">
    <property type="entry name" value="HATPase_c"/>
    <property type="match status" value="1"/>
</dbReference>
<dbReference type="InterPro" id="IPR003018">
    <property type="entry name" value="GAF"/>
</dbReference>
<organism evidence="8 9">
    <name type="scientific">Ktedonosporobacter rubrisoli</name>
    <dbReference type="NCBI Taxonomy" id="2509675"/>
    <lineage>
        <taxon>Bacteria</taxon>
        <taxon>Bacillati</taxon>
        <taxon>Chloroflexota</taxon>
        <taxon>Ktedonobacteria</taxon>
        <taxon>Ktedonobacterales</taxon>
        <taxon>Ktedonosporobacteraceae</taxon>
        <taxon>Ktedonosporobacter</taxon>
    </lineage>
</organism>
<dbReference type="Gene3D" id="1.10.287.130">
    <property type="match status" value="1"/>
</dbReference>
<dbReference type="SUPFAM" id="SSF47384">
    <property type="entry name" value="Homodimeric domain of signal transducing histidine kinase"/>
    <property type="match status" value="1"/>
</dbReference>
<dbReference type="CDD" id="cd00075">
    <property type="entry name" value="HATPase"/>
    <property type="match status" value="1"/>
</dbReference>
<dbReference type="InterPro" id="IPR036097">
    <property type="entry name" value="HisK_dim/P_sf"/>
</dbReference>
<dbReference type="Proteomes" id="UP000290365">
    <property type="component" value="Chromosome"/>
</dbReference>
<accession>A0A4P6K3K2</accession>
<feature type="domain" description="Histidine kinase" evidence="7">
    <location>
        <begin position="199"/>
        <end position="431"/>
    </location>
</feature>
<keyword evidence="3" id="KW-0597">Phosphoprotein</keyword>
<dbReference type="KEGG" id="kbs:EPA93_44860"/>
<evidence type="ECO:0000313" key="9">
    <source>
        <dbReference type="Proteomes" id="UP000290365"/>
    </source>
</evidence>
<sequence length="436" mass="48146">MLHAAEEISGITDITDILHRLLVMMMSTLNCARGVVEIFDQEEHIFNPLLSIGLSDKEEEQWLEDQKRWLEPSGEHYAGFREQLVNGYTTLVSAEQCPEEADEFLNTMILAVPITHNSRLLGAMVLDRTSAPHVGGATAALLPEPTAFNVWDIAVAEGIAQFAGLALEQARWQQEAEIARNNEAIMRESNALKDEFLAITAHEFRTPLTVILAHSQMIARTLRKAAELDPGLRDKLNESSTIIGLQAHQLTNIVNTFLEVTRLNRGQISLTLEEINLVEIVKQAVAAQSTTSTQHEISYVIEPAEHPYLVYGDRARLLQIFANLLQNAIKYSPFGGPITVSLAQRPGEDGSMIIEACVTDKGIGVPPEAQEHLFERFYRASNTELSKTRGVGLGLYVVAELLRLHNGTIHVESSGLAGEGSRFVLTLPLAEGQIHH</sequence>
<keyword evidence="6" id="KW-0902">Two-component regulatory system</keyword>
<keyword evidence="9" id="KW-1185">Reference proteome</keyword>
<dbReference type="GO" id="GO:0000155">
    <property type="term" value="F:phosphorelay sensor kinase activity"/>
    <property type="evidence" value="ECO:0007669"/>
    <property type="project" value="InterPro"/>
</dbReference>
<dbReference type="SMART" id="SM00065">
    <property type="entry name" value="GAF"/>
    <property type="match status" value="1"/>
</dbReference>
<dbReference type="OrthoDB" id="9813394at2"/>
<dbReference type="InterPro" id="IPR003661">
    <property type="entry name" value="HisK_dim/P_dom"/>
</dbReference>
<dbReference type="CDD" id="cd00082">
    <property type="entry name" value="HisKA"/>
    <property type="match status" value="1"/>
</dbReference>
<dbReference type="InterPro" id="IPR036890">
    <property type="entry name" value="HATPase_C_sf"/>
</dbReference>